<accession>A0A8H6X2J8</accession>
<dbReference type="EMBL" id="JACAZH010000057">
    <property type="protein sequence ID" value="KAF7333243.1"/>
    <property type="molecule type" value="Genomic_DNA"/>
</dbReference>
<name>A0A8H6X2J8_9AGAR</name>
<dbReference type="Proteomes" id="UP000623467">
    <property type="component" value="Unassembled WGS sequence"/>
</dbReference>
<proteinExistence type="predicted"/>
<dbReference type="AlphaFoldDB" id="A0A8H6X2J8"/>
<gene>
    <name evidence="2" type="ORF">MSAN_02426400</name>
</gene>
<feature type="transmembrane region" description="Helical" evidence="1">
    <location>
        <begin position="81"/>
        <end position="102"/>
    </location>
</feature>
<reference evidence="2" key="1">
    <citation type="submission" date="2020-05" db="EMBL/GenBank/DDBJ databases">
        <title>Mycena genomes resolve the evolution of fungal bioluminescence.</title>
        <authorList>
            <person name="Tsai I.J."/>
        </authorList>
    </citation>
    <scope>NUCLEOTIDE SEQUENCE</scope>
    <source>
        <strain evidence="2">160909Yilan</strain>
    </source>
</reference>
<keyword evidence="1" id="KW-0472">Membrane</keyword>
<keyword evidence="1" id="KW-1133">Transmembrane helix</keyword>
<evidence type="ECO:0000256" key="1">
    <source>
        <dbReference type="SAM" id="Phobius"/>
    </source>
</evidence>
<evidence type="ECO:0000313" key="2">
    <source>
        <dbReference type="EMBL" id="KAF7333243.1"/>
    </source>
</evidence>
<comment type="caution">
    <text evidence="2">The sequence shown here is derived from an EMBL/GenBank/DDBJ whole genome shotgun (WGS) entry which is preliminary data.</text>
</comment>
<evidence type="ECO:0000313" key="3">
    <source>
        <dbReference type="Proteomes" id="UP000623467"/>
    </source>
</evidence>
<organism evidence="2 3">
    <name type="scientific">Mycena sanguinolenta</name>
    <dbReference type="NCBI Taxonomy" id="230812"/>
    <lineage>
        <taxon>Eukaryota</taxon>
        <taxon>Fungi</taxon>
        <taxon>Dikarya</taxon>
        <taxon>Basidiomycota</taxon>
        <taxon>Agaricomycotina</taxon>
        <taxon>Agaricomycetes</taxon>
        <taxon>Agaricomycetidae</taxon>
        <taxon>Agaricales</taxon>
        <taxon>Marasmiineae</taxon>
        <taxon>Mycenaceae</taxon>
        <taxon>Mycena</taxon>
    </lineage>
</organism>
<protein>
    <submittedName>
        <fullName evidence="2">Uncharacterized protein</fullName>
    </submittedName>
</protein>
<keyword evidence="1" id="KW-0812">Transmembrane</keyword>
<keyword evidence="3" id="KW-1185">Reference proteome</keyword>
<sequence length="115" mass="12354">MVKAATGDPLDSETAGILRGVAPFNFSQTGGMKRFLSAEVPTAEEFCKLRVHEVGGSQQGDARRGTPGIQASLASKFPFPACGLTILVFYILFYCYFSYILYADSNALPTTTLSS</sequence>